<evidence type="ECO:0000313" key="2">
    <source>
        <dbReference type="EMBL" id="KAF2537442.1"/>
    </source>
</evidence>
<accession>A0A8S9G2T0</accession>
<feature type="region of interest" description="Disordered" evidence="1">
    <location>
        <begin position="197"/>
        <end position="227"/>
    </location>
</feature>
<protein>
    <submittedName>
        <fullName evidence="2">Uncharacterized protein</fullName>
    </submittedName>
</protein>
<dbReference type="EMBL" id="QGKW02002228">
    <property type="protein sequence ID" value="KAF2537442.1"/>
    <property type="molecule type" value="Genomic_DNA"/>
</dbReference>
<dbReference type="AlphaFoldDB" id="A0A8S9G2T0"/>
<feature type="compositionally biased region" description="Low complexity" evidence="1">
    <location>
        <begin position="39"/>
        <end position="54"/>
    </location>
</feature>
<feature type="region of interest" description="Disordered" evidence="1">
    <location>
        <begin position="1"/>
        <end position="64"/>
    </location>
</feature>
<proteinExistence type="predicted"/>
<reference evidence="2" key="1">
    <citation type="submission" date="2019-12" db="EMBL/GenBank/DDBJ databases">
        <title>Genome sequencing and annotation of Brassica cretica.</title>
        <authorList>
            <person name="Studholme D.J."/>
            <person name="Sarris P.F."/>
        </authorList>
    </citation>
    <scope>NUCLEOTIDE SEQUENCE</scope>
    <source>
        <strain evidence="2">PFS-001/15</strain>
        <strain evidence="3">PFS-102/07</strain>
        <tissue evidence="2">Leaf</tissue>
    </source>
</reference>
<sequence>MWNSRIHGGNSTTTGSKKRSGSHAQLHRSAPRGGGSASRGGSSTSSWSRISAVSPTGPSQGLPHRMTIKELVRQLGRESLPFLDPYMQITNSTWFGESGNGITKSFLRMEYNTLDHGYPTYFDLPDAECELWFHQFAQEFNWDSLLTTKEEIAFTKAVAHHYSGCISDWKQKWERNEEPKNINHTVWEGLIENWQKPETKSLSETTSGNWKSDRGGKKDICPQLGSD</sequence>
<dbReference type="Proteomes" id="UP000712281">
    <property type="component" value="Unassembled WGS sequence"/>
</dbReference>
<evidence type="ECO:0000256" key="1">
    <source>
        <dbReference type="SAM" id="MobiDB-lite"/>
    </source>
</evidence>
<dbReference type="EMBL" id="QGKY02001015">
    <property type="protein sequence ID" value="KAF2576086.1"/>
    <property type="molecule type" value="Genomic_DNA"/>
</dbReference>
<comment type="caution">
    <text evidence="2">The sequence shown here is derived from an EMBL/GenBank/DDBJ whole genome shotgun (WGS) entry which is preliminary data.</text>
</comment>
<evidence type="ECO:0000313" key="4">
    <source>
        <dbReference type="Proteomes" id="UP000712281"/>
    </source>
</evidence>
<gene>
    <name evidence="2" type="ORF">F2Q68_00021455</name>
    <name evidence="3" type="ORF">F2Q70_00004607</name>
</gene>
<name>A0A8S9G2T0_BRACR</name>
<feature type="compositionally biased region" description="Basic and acidic residues" evidence="1">
    <location>
        <begin position="211"/>
        <end position="220"/>
    </location>
</feature>
<organism evidence="2 4">
    <name type="scientific">Brassica cretica</name>
    <name type="common">Mustard</name>
    <dbReference type="NCBI Taxonomy" id="69181"/>
    <lineage>
        <taxon>Eukaryota</taxon>
        <taxon>Viridiplantae</taxon>
        <taxon>Streptophyta</taxon>
        <taxon>Embryophyta</taxon>
        <taxon>Tracheophyta</taxon>
        <taxon>Spermatophyta</taxon>
        <taxon>Magnoliopsida</taxon>
        <taxon>eudicotyledons</taxon>
        <taxon>Gunneridae</taxon>
        <taxon>Pentapetalae</taxon>
        <taxon>rosids</taxon>
        <taxon>malvids</taxon>
        <taxon>Brassicales</taxon>
        <taxon>Brassicaceae</taxon>
        <taxon>Brassiceae</taxon>
        <taxon>Brassica</taxon>
    </lineage>
</organism>
<evidence type="ECO:0000313" key="3">
    <source>
        <dbReference type="EMBL" id="KAF2576086.1"/>
    </source>
</evidence>
<feature type="compositionally biased region" description="Basic residues" evidence="1">
    <location>
        <begin position="16"/>
        <end position="30"/>
    </location>
</feature>